<dbReference type="PANTHER" id="PTHR33228">
    <property type="entry name" value="PROTEIN GLUTAMINE DUMPER 4-RELATED"/>
    <property type="match status" value="1"/>
</dbReference>
<dbReference type="PANTHER" id="PTHR33228:SF49">
    <property type="entry name" value="PROTEIN GLUTAMINE DUMPER 5"/>
    <property type="match status" value="1"/>
</dbReference>
<sequence>MRPATASMPSSSSSSSVPNVWHTPVPYLFVGFGTVMILIAAALVTLACSHWRSVRSRPDPESPSFSEKPVIVHLDMEPRLVVIMAGDDKPSFIAKPFSLVQDAQEKPVQQSFVSQEPSCT</sequence>
<accession>A0AAQ3QR60</accession>
<evidence type="ECO:0000256" key="6">
    <source>
        <dbReference type="ARBA" id="ARBA00022989"/>
    </source>
</evidence>
<dbReference type="InterPro" id="IPR040359">
    <property type="entry name" value="GDU"/>
</dbReference>
<dbReference type="Proteomes" id="UP001327560">
    <property type="component" value="Chromosome 8"/>
</dbReference>
<dbReference type="EMBL" id="CP136897">
    <property type="protein sequence ID" value="WOL17490.1"/>
    <property type="molecule type" value="Genomic_DNA"/>
</dbReference>
<evidence type="ECO:0000313" key="10">
    <source>
        <dbReference type="Proteomes" id="UP001327560"/>
    </source>
</evidence>
<keyword evidence="3" id="KW-0813">Transport</keyword>
<keyword evidence="5" id="KW-0029">Amino-acid transport</keyword>
<comment type="similarity">
    <text evidence="2">Belongs to the GLUTAMINE DUMPER 1 (TC 9.B.60) family.</text>
</comment>
<protein>
    <submittedName>
        <fullName evidence="9">Uncharacterized protein</fullName>
    </submittedName>
</protein>
<keyword evidence="7 8" id="KW-0472">Membrane</keyword>
<evidence type="ECO:0000256" key="2">
    <source>
        <dbReference type="ARBA" id="ARBA00009977"/>
    </source>
</evidence>
<proteinExistence type="inferred from homology"/>
<comment type="subcellular location">
    <subcellularLocation>
        <location evidence="1">Membrane</location>
        <topology evidence="1">Single-pass membrane protein</topology>
    </subcellularLocation>
</comment>
<keyword evidence="10" id="KW-1185">Reference proteome</keyword>
<dbReference type="GO" id="GO:0006865">
    <property type="term" value="P:amino acid transport"/>
    <property type="evidence" value="ECO:0007669"/>
    <property type="project" value="UniProtKB-KW"/>
</dbReference>
<keyword evidence="6 8" id="KW-1133">Transmembrane helix</keyword>
<feature type="transmembrane region" description="Helical" evidence="8">
    <location>
        <begin position="27"/>
        <end position="48"/>
    </location>
</feature>
<organism evidence="9 10">
    <name type="scientific">Canna indica</name>
    <name type="common">Indian-shot</name>
    <dbReference type="NCBI Taxonomy" id="4628"/>
    <lineage>
        <taxon>Eukaryota</taxon>
        <taxon>Viridiplantae</taxon>
        <taxon>Streptophyta</taxon>
        <taxon>Embryophyta</taxon>
        <taxon>Tracheophyta</taxon>
        <taxon>Spermatophyta</taxon>
        <taxon>Magnoliopsida</taxon>
        <taxon>Liliopsida</taxon>
        <taxon>Zingiberales</taxon>
        <taxon>Cannaceae</taxon>
        <taxon>Canna</taxon>
    </lineage>
</organism>
<evidence type="ECO:0000256" key="7">
    <source>
        <dbReference type="ARBA" id="ARBA00023136"/>
    </source>
</evidence>
<dbReference type="GO" id="GO:0080143">
    <property type="term" value="P:regulation of amino acid export"/>
    <property type="evidence" value="ECO:0007669"/>
    <property type="project" value="InterPro"/>
</dbReference>
<dbReference type="GO" id="GO:0016020">
    <property type="term" value="C:membrane"/>
    <property type="evidence" value="ECO:0007669"/>
    <property type="project" value="UniProtKB-SubCell"/>
</dbReference>
<evidence type="ECO:0000256" key="8">
    <source>
        <dbReference type="SAM" id="Phobius"/>
    </source>
</evidence>
<dbReference type="AlphaFoldDB" id="A0AAQ3QR60"/>
<gene>
    <name evidence="9" type="ORF">Cni_G26282</name>
</gene>
<keyword evidence="4 8" id="KW-0812">Transmembrane</keyword>
<evidence type="ECO:0000313" key="9">
    <source>
        <dbReference type="EMBL" id="WOL17490.1"/>
    </source>
</evidence>
<evidence type="ECO:0000256" key="5">
    <source>
        <dbReference type="ARBA" id="ARBA00022970"/>
    </source>
</evidence>
<name>A0AAQ3QR60_9LILI</name>
<evidence type="ECO:0000256" key="3">
    <source>
        <dbReference type="ARBA" id="ARBA00022448"/>
    </source>
</evidence>
<evidence type="ECO:0000256" key="4">
    <source>
        <dbReference type="ARBA" id="ARBA00022692"/>
    </source>
</evidence>
<reference evidence="9 10" key="1">
    <citation type="submission" date="2023-10" db="EMBL/GenBank/DDBJ databases">
        <title>Chromosome-scale genome assembly provides insights into flower coloration mechanisms of Canna indica.</title>
        <authorList>
            <person name="Li C."/>
        </authorList>
    </citation>
    <scope>NUCLEOTIDE SEQUENCE [LARGE SCALE GENOMIC DNA]</scope>
    <source>
        <tissue evidence="9">Flower</tissue>
    </source>
</reference>
<evidence type="ECO:0000256" key="1">
    <source>
        <dbReference type="ARBA" id="ARBA00004167"/>
    </source>
</evidence>